<dbReference type="GeneID" id="93974199"/>
<evidence type="ECO:0000313" key="1">
    <source>
        <dbReference type="EMBL" id="ADL10926.1"/>
    </source>
</evidence>
<dbReference type="Proteomes" id="UP000000276">
    <property type="component" value="Chromosome"/>
</dbReference>
<reference evidence="1 2" key="2">
    <citation type="journal article" date="2011" name="PLoS ONE">
        <title>Evidence for reductive genome evolution and lateral acquisition of virulence functions in two Corynebacterium pseudotuberculosis strains.</title>
        <authorList>
            <person name="Ruiz J.C."/>
            <person name="D'Afonseca V."/>
            <person name="Silva A."/>
            <person name="Ali A."/>
            <person name="Pinto A.C."/>
            <person name="Santos A.R."/>
            <person name="Rocha A.A."/>
            <person name="Lopes D.O."/>
            <person name="Dorella F.A."/>
            <person name="Pacheco L.G."/>
            <person name="Costa M.P."/>
            <person name="Turk M.Z."/>
            <person name="Seyffert N."/>
            <person name="Moraes P.M."/>
            <person name="Soares S.C."/>
            <person name="Almeida S.S."/>
            <person name="Castro T.L."/>
            <person name="Abreu V.A."/>
            <person name="Trost E."/>
            <person name="Baumbach J."/>
            <person name="Tauch A."/>
            <person name="Schneider M.P."/>
            <person name="McCulloch J."/>
            <person name="Cerdeira L.T."/>
            <person name="Ramos R.T."/>
            <person name="Zerlotini A."/>
            <person name="Dominitini A."/>
            <person name="Resende D.M."/>
            <person name="Coser E.M."/>
            <person name="Oliveira L.M."/>
            <person name="Pedrosa A.L."/>
            <person name="Vieira C.U."/>
            <person name="Guimaraes C.T."/>
            <person name="Bartholomeu D.C."/>
            <person name="Oliveira D.M."/>
            <person name="Santos F.R."/>
            <person name="Rabelo E.M."/>
            <person name="Lobo F.P."/>
            <person name="Franco G.R."/>
            <person name="Costa A.F."/>
            <person name="Castro I.M."/>
            <person name="Dias S.R."/>
            <person name="Ferro J.A."/>
            <person name="Ortega J.M."/>
            <person name="Paiva L.V."/>
            <person name="Goulart L.R."/>
            <person name="Almeida J.F."/>
            <person name="Ferro M.I."/>
            <person name="Carneiro N.P."/>
            <person name="Falcao P.R."/>
            <person name="Grynberg P."/>
            <person name="Teixeira S.M."/>
            <person name="Brommonschenkel S."/>
            <person name="Oliveira S.C."/>
            <person name="Meyer R."/>
            <person name="Moore R.J."/>
            <person name="Miyoshi A."/>
            <person name="Oliveira G.C."/>
            <person name="Azevedo V."/>
        </authorList>
    </citation>
    <scope>NUCLEOTIDE SEQUENCE [LARGE SCALE GENOMIC DNA]</scope>
    <source>
        <strain evidence="1 2">C231</strain>
    </source>
</reference>
<dbReference type="Gene3D" id="3.40.50.300">
    <property type="entry name" value="P-loop containing nucleotide triphosphate hydrolases"/>
    <property type="match status" value="1"/>
</dbReference>
<dbReference type="InterPro" id="IPR027417">
    <property type="entry name" value="P-loop_NTPase"/>
</dbReference>
<dbReference type="SUPFAM" id="SSF52540">
    <property type="entry name" value="P-loop containing nucleoside triphosphate hydrolases"/>
    <property type="match status" value="1"/>
</dbReference>
<dbReference type="eggNOG" id="COG0210">
    <property type="taxonomic scope" value="Bacteria"/>
</dbReference>
<dbReference type="OrthoDB" id="5107704at2"/>
<protein>
    <submittedName>
        <fullName evidence="1">UvrD-helicase domain-containing protein</fullName>
    </submittedName>
</protein>
<dbReference type="RefSeq" id="WP_014300832.1">
    <property type="nucleotide sequence ID" value="NC_017301.2"/>
</dbReference>
<gene>
    <name evidence="1" type="ORF">CPC231_07365</name>
</gene>
<accession>D9QBK0</accession>
<dbReference type="EMBL" id="CP001829">
    <property type="protein sequence ID" value="ADL10926.1"/>
    <property type="molecule type" value="Genomic_DNA"/>
</dbReference>
<dbReference type="STRING" id="681645.CpC231_1459"/>
<dbReference type="KEGG" id="cpq:CPC231_07365"/>
<dbReference type="Pfam" id="PF13245">
    <property type="entry name" value="AAA_19"/>
    <property type="match status" value="1"/>
</dbReference>
<proteinExistence type="predicted"/>
<evidence type="ECO:0000313" key="2">
    <source>
        <dbReference type="Proteomes" id="UP000000276"/>
    </source>
</evidence>
<keyword evidence="2" id="KW-1185">Reference proteome</keyword>
<dbReference type="HOGENOM" id="CLU_820657_0_0_11"/>
<dbReference type="AlphaFoldDB" id="D9QBK0"/>
<name>D9QBK0_CORP2</name>
<sequence length="297" mass="34111">MTHQFVHACAGSGKTQYIIDHCSQSQPNVRRLIITLTLTGQDELEGRLQKNIDPSAPAPEVTGWYTFLTNHIVRPYLPLLFPEQRVTGFMFDPGDARKRLRYKKKTDPQRYFSETGMIYKDNLEELATGLIDKAGGLVENRLRLIYDEILIDEAQDISRSGLDVIARLLRQDSVRCLLVGDSRQSLLDSSLASRKNRKADRQNLMEWYREFAKSGRLRIDEKVETYRFNQAIADFSDTIFPKRFGFSSTVSRMNDESSHDGVFCLQKKILVTTLRSSTQLFCGIQADHGEIKHRTIR</sequence>
<organism evidence="1 2">
    <name type="scientific">Corynebacterium pseudotuberculosis (strain C231)</name>
    <dbReference type="NCBI Taxonomy" id="681645"/>
    <lineage>
        <taxon>Bacteria</taxon>
        <taxon>Bacillati</taxon>
        <taxon>Actinomycetota</taxon>
        <taxon>Actinomycetes</taxon>
        <taxon>Mycobacteriales</taxon>
        <taxon>Corynebacteriaceae</taxon>
        <taxon>Corynebacterium</taxon>
    </lineage>
</organism>
<reference evidence="1 2" key="1">
    <citation type="journal article" date="2011" name="J. Bacteriol.">
        <title>Complete genome sequence of Corynebacterium pseudotuberculosis I19, a strain isolated from a cow in Israel with bovine mastitis.</title>
        <authorList>
            <consortium name="Consortium: Rede Paraense de Genomica e Proteomica (RPGP)"/>
            <person name="Silva A."/>
            <person name="Schneider M.P."/>
            <person name="Cerdeira L."/>
            <person name="Barbosa M.S."/>
            <person name="Ramos R.T."/>
            <person name="Carneiro A.R."/>
            <person name="Santos R."/>
            <person name="Lima M."/>
            <person name="D'Afonseca V."/>
            <person name="Almeida S.S."/>
            <person name="Santos A.R."/>
            <person name="Soares S.C."/>
            <person name="Pinto A.C."/>
            <person name="Ali A."/>
            <person name="Dorella F.A."/>
            <person name="Rocha F."/>
            <person name="de Abreu V.A."/>
            <person name="Trost E."/>
            <person name="Tauch A."/>
            <person name="Shpigel N."/>
            <person name="Miyoshi A."/>
            <person name="Azevedo V."/>
        </authorList>
    </citation>
    <scope>NUCLEOTIDE SEQUENCE [LARGE SCALE GENOMIC DNA]</scope>
    <source>
        <strain evidence="1 2">C231</strain>
    </source>
</reference>
<dbReference type="PATRIC" id="fig|681645.3.peg.1533"/>